<dbReference type="EMBL" id="VZOL01000109">
    <property type="protein sequence ID" value="KAB0680527.1"/>
    <property type="molecule type" value="Genomic_DNA"/>
</dbReference>
<dbReference type="GO" id="GO:0042597">
    <property type="term" value="C:periplasmic space"/>
    <property type="evidence" value="ECO:0007669"/>
    <property type="project" value="UniProtKB-SubCell"/>
</dbReference>
<sequence length="522" mass="55934">MFSTRACCSSAAALLLLMCAVPSFAQTFRVQCPFTTPSHPTALPAGSVEPAYTGPSFTGQTSVPTGIVNGAIKCQQISGGDGYATMADGTQTYLFAFGPLSGIADIQAGRAGTEFAAVFNTVGDPRTDPTYNGAVGLVPDPESSPPGQLTGHVDPRAIMDIGVMNGNMPAPEMAIDEDDEFFLTLTNVGMIMRPDLFEQHTVHFHGYPNASSFYDGVPDASVAINIGASFTYYYLAPDAGTYFWHCHITPPEHLQMGMVGQVFVRPRQNRVPFGKSLYAALVAQQGDLRTRCGNDILCSTPLPPSNGVLHANDKSGKPTLYAYNDGDGSTAYDVEYPVQIHGFDPNFHFVGMTFNPEPFTDMKDKYFMLNGRSYPDTVTPGPMQTPVADGTAHVSQPLPTIINIPAGGRALLRISDLDVTEFQTLASLGVRMHVIGVNARLLRDMAGNDMTYYTNSITLGGGESIDVILDASDTTMYAPGSVYYLYTPNLDHLSNDAENFGGLMTEVRICPAALDPATKSCI</sequence>
<evidence type="ECO:0000256" key="3">
    <source>
        <dbReference type="ARBA" id="ARBA00023002"/>
    </source>
</evidence>
<comment type="caution">
    <text evidence="5">The sequence shown here is derived from an EMBL/GenBank/DDBJ whole genome shotgun (WGS) entry which is preliminary data.</text>
</comment>
<evidence type="ECO:0000256" key="2">
    <source>
        <dbReference type="ARBA" id="ARBA00022723"/>
    </source>
</evidence>
<evidence type="ECO:0000313" key="6">
    <source>
        <dbReference type="Proteomes" id="UP000473571"/>
    </source>
</evidence>
<evidence type="ECO:0000256" key="4">
    <source>
        <dbReference type="ARBA" id="ARBA00023008"/>
    </source>
</evidence>
<keyword evidence="2" id="KW-0479">Metal-binding</keyword>
<dbReference type="GO" id="GO:0016491">
    <property type="term" value="F:oxidoreductase activity"/>
    <property type="evidence" value="ECO:0007669"/>
    <property type="project" value="UniProtKB-KW"/>
</dbReference>
<accession>A0A6L3NHS7</accession>
<dbReference type="SUPFAM" id="SSF49503">
    <property type="entry name" value="Cupredoxins"/>
    <property type="match status" value="2"/>
</dbReference>
<dbReference type="InterPro" id="IPR045087">
    <property type="entry name" value="Cu-oxidase_fam"/>
</dbReference>
<protein>
    <submittedName>
        <fullName evidence="5">Multicopper oxidase family protein</fullName>
    </submittedName>
</protein>
<reference evidence="5 6" key="1">
    <citation type="submission" date="2019-09" db="EMBL/GenBank/DDBJ databases">
        <title>Draft genome sequences of 48 bacterial type strains from the CCUG.</title>
        <authorList>
            <person name="Tunovic T."/>
            <person name="Pineiro-Iglesias B."/>
            <person name="Unosson C."/>
            <person name="Inganas E."/>
            <person name="Ohlen M."/>
            <person name="Cardew S."/>
            <person name="Jensie-Markopoulos S."/>
            <person name="Salva-Serra F."/>
            <person name="Jaen-Luchoro D."/>
            <person name="Karlsson R."/>
            <person name="Svensson-Stadler L."/>
            <person name="Chun J."/>
            <person name="Moore E."/>
        </authorList>
    </citation>
    <scope>NUCLEOTIDE SEQUENCE [LARGE SCALE GENOMIC DNA]</scope>
    <source>
        <strain evidence="5 6">CCUG 65687</strain>
    </source>
</reference>
<gene>
    <name evidence="5" type="ORF">F7R13_11640</name>
</gene>
<dbReference type="PANTHER" id="PTHR11709:SF394">
    <property type="entry name" value="FI03373P-RELATED"/>
    <property type="match status" value="1"/>
</dbReference>
<keyword evidence="3" id="KW-0560">Oxidoreductase</keyword>
<dbReference type="GO" id="GO:0005507">
    <property type="term" value="F:copper ion binding"/>
    <property type="evidence" value="ECO:0007669"/>
    <property type="project" value="InterPro"/>
</dbReference>
<keyword evidence="4" id="KW-0186">Copper</keyword>
<dbReference type="Pfam" id="PF07732">
    <property type="entry name" value="Cu-oxidase_3"/>
    <property type="match status" value="1"/>
</dbReference>
<dbReference type="InterPro" id="IPR008972">
    <property type="entry name" value="Cupredoxin"/>
</dbReference>
<dbReference type="AlphaFoldDB" id="A0A6L3NHS7"/>
<dbReference type="PANTHER" id="PTHR11709">
    <property type="entry name" value="MULTI-COPPER OXIDASE"/>
    <property type="match status" value="1"/>
</dbReference>
<comment type="subcellular location">
    <subcellularLocation>
        <location evidence="1">Periplasm</location>
    </subcellularLocation>
</comment>
<dbReference type="Gene3D" id="2.60.40.420">
    <property type="entry name" value="Cupredoxins - blue copper proteins"/>
    <property type="match status" value="1"/>
</dbReference>
<organism evidence="5 6">
    <name type="scientific">Burkholderia territorii</name>
    <dbReference type="NCBI Taxonomy" id="1503055"/>
    <lineage>
        <taxon>Bacteria</taxon>
        <taxon>Pseudomonadati</taxon>
        <taxon>Pseudomonadota</taxon>
        <taxon>Betaproteobacteria</taxon>
        <taxon>Burkholderiales</taxon>
        <taxon>Burkholderiaceae</taxon>
        <taxon>Burkholderia</taxon>
        <taxon>Burkholderia cepacia complex</taxon>
    </lineage>
</organism>
<dbReference type="Proteomes" id="UP000473571">
    <property type="component" value="Unassembled WGS sequence"/>
</dbReference>
<evidence type="ECO:0000256" key="1">
    <source>
        <dbReference type="ARBA" id="ARBA00004418"/>
    </source>
</evidence>
<dbReference type="InterPro" id="IPR011707">
    <property type="entry name" value="Cu-oxidase-like_N"/>
</dbReference>
<evidence type="ECO:0000313" key="5">
    <source>
        <dbReference type="EMBL" id="KAB0680527.1"/>
    </source>
</evidence>
<proteinExistence type="predicted"/>
<dbReference type="RefSeq" id="WP_151004827.1">
    <property type="nucleotide sequence ID" value="NZ_CABVPO010000028.1"/>
</dbReference>
<name>A0A6L3NHS7_9BURK</name>